<dbReference type="EMBL" id="BAAARW010000002">
    <property type="protein sequence ID" value="GAA2402309.1"/>
    <property type="molecule type" value="Genomic_DNA"/>
</dbReference>
<protein>
    <submittedName>
        <fullName evidence="1">PaaI family thioesterase</fullName>
    </submittedName>
</protein>
<dbReference type="SUPFAM" id="SSF54637">
    <property type="entry name" value="Thioesterase/thiol ester dehydrase-isomerase"/>
    <property type="match status" value="1"/>
</dbReference>
<organism evidence="1 2">
    <name type="scientific">Actinomadura vinacea</name>
    <dbReference type="NCBI Taxonomy" id="115336"/>
    <lineage>
        <taxon>Bacteria</taxon>
        <taxon>Bacillati</taxon>
        <taxon>Actinomycetota</taxon>
        <taxon>Actinomycetes</taxon>
        <taxon>Streptosporangiales</taxon>
        <taxon>Thermomonosporaceae</taxon>
        <taxon>Actinomadura</taxon>
    </lineage>
</organism>
<proteinExistence type="predicted"/>
<dbReference type="PANTHER" id="PTHR47260">
    <property type="entry name" value="UPF0644 PROTEIN PB2B4.06"/>
    <property type="match status" value="1"/>
</dbReference>
<gene>
    <name evidence="1" type="ORF">GCM10010191_07200</name>
</gene>
<name>A0ABN3IE89_9ACTN</name>
<dbReference type="InterPro" id="IPR052061">
    <property type="entry name" value="PTE-AB_protein"/>
</dbReference>
<evidence type="ECO:0000313" key="2">
    <source>
        <dbReference type="Proteomes" id="UP001501231"/>
    </source>
</evidence>
<keyword evidence="2" id="KW-1185">Reference proteome</keyword>
<accession>A0ABN3IE89</accession>
<comment type="caution">
    <text evidence="1">The sequence shown here is derived from an EMBL/GenBank/DDBJ whole genome shotgun (WGS) entry which is preliminary data.</text>
</comment>
<evidence type="ECO:0000313" key="1">
    <source>
        <dbReference type="EMBL" id="GAA2402309.1"/>
    </source>
</evidence>
<reference evidence="1 2" key="1">
    <citation type="journal article" date="2019" name="Int. J. Syst. Evol. Microbiol.">
        <title>The Global Catalogue of Microorganisms (GCM) 10K type strain sequencing project: providing services to taxonomists for standard genome sequencing and annotation.</title>
        <authorList>
            <consortium name="The Broad Institute Genomics Platform"/>
            <consortium name="The Broad Institute Genome Sequencing Center for Infectious Disease"/>
            <person name="Wu L."/>
            <person name="Ma J."/>
        </authorList>
    </citation>
    <scope>NUCLEOTIDE SEQUENCE [LARGE SCALE GENOMIC DNA]</scope>
    <source>
        <strain evidence="1 2">JCM 3325</strain>
    </source>
</reference>
<sequence>MGIKVPWSVLPDYRCFGCSPHNPAGLGLTFTPNPEGVQARFRLDRGFESYPGVVHGGLVGVICDETMGNLIVLDRRRTAFTVSLRTRFVAPLLVDRDYVCVARLHDGPEAPLIHASAEVVDAEGDMCATATATYQPFTLQDVRDQLTLGDDEVALLTQALTANGA</sequence>
<dbReference type="Proteomes" id="UP001501231">
    <property type="component" value="Unassembled WGS sequence"/>
</dbReference>
<dbReference type="Gene3D" id="3.10.129.10">
    <property type="entry name" value="Hotdog Thioesterase"/>
    <property type="match status" value="1"/>
</dbReference>
<dbReference type="PANTHER" id="PTHR47260:SF1">
    <property type="entry name" value="UPF0644 PROTEIN PB2B4.06"/>
    <property type="match status" value="1"/>
</dbReference>
<dbReference type="RefSeq" id="WP_344586923.1">
    <property type="nucleotide sequence ID" value="NZ_BAAARW010000002.1"/>
</dbReference>
<dbReference type="InterPro" id="IPR029069">
    <property type="entry name" value="HotDog_dom_sf"/>
</dbReference>